<organism evidence="3 4">
    <name type="scientific">Elysia crispata</name>
    <name type="common">lettuce slug</name>
    <dbReference type="NCBI Taxonomy" id="231223"/>
    <lineage>
        <taxon>Eukaryota</taxon>
        <taxon>Metazoa</taxon>
        <taxon>Spiralia</taxon>
        <taxon>Lophotrochozoa</taxon>
        <taxon>Mollusca</taxon>
        <taxon>Gastropoda</taxon>
        <taxon>Heterobranchia</taxon>
        <taxon>Euthyneura</taxon>
        <taxon>Panpulmonata</taxon>
        <taxon>Sacoglossa</taxon>
        <taxon>Placobranchoidea</taxon>
        <taxon>Plakobranchidae</taxon>
        <taxon>Elysia</taxon>
    </lineage>
</organism>
<dbReference type="InterPro" id="IPR031476">
    <property type="entry name" value="DUF4686"/>
</dbReference>
<keyword evidence="1" id="KW-0175">Coiled coil</keyword>
<feature type="compositionally biased region" description="Polar residues" evidence="2">
    <location>
        <begin position="411"/>
        <end position="426"/>
    </location>
</feature>
<dbReference type="Gene3D" id="1.20.5.340">
    <property type="match status" value="1"/>
</dbReference>
<feature type="compositionally biased region" description="Polar residues" evidence="2">
    <location>
        <begin position="1846"/>
        <end position="1862"/>
    </location>
</feature>
<evidence type="ECO:0000313" key="3">
    <source>
        <dbReference type="EMBL" id="KAK3799771.1"/>
    </source>
</evidence>
<feature type="coiled-coil region" evidence="1">
    <location>
        <begin position="840"/>
        <end position="1014"/>
    </location>
</feature>
<dbReference type="InterPro" id="IPR052825">
    <property type="entry name" value="CCD-Prefoldin_beta-like"/>
</dbReference>
<accession>A0AAE1E9Y0</accession>
<feature type="compositionally biased region" description="Basic and acidic residues" evidence="2">
    <location>
        <begin position="1415"/>
        <end position="1472"/>
    </location>
</feature>
<feature type="coiled-coil region" evidence="1">
    <location>
        <begin position="429"/>
        <end position="613"/>
    </location>
</feature>
<feature type="compositionally biased region" description="Low complexity" evidence="2">
    <location>
        <begin position="1141"/>
        <end position="1150"/>
    </location>
</feature>
<dbReference type="EMBL" id="JAWDGP010000540">
    <property type="protein sequence ID" value="KAK3799771.1"/>
    <property type="molecule type" value="Genomic_DNA"/>
</dbReference>
<feature type="region of interest" description="Disordered" evidence="2">
    <location>
        <begin position="1129"/>
        <end position="1162"/>
    </location>
</feature>
<dbReference type="Pfam" id="PF15742">
    <property type="entry name" value="DUF4686"/>
    <property type="match status" value="1"/>
</dbReference>
<feature type="region of interest" description="Disordered" evidence="2">
    <location>
        <begin position="1842"/>
        <end position="1862"/>
    </location>
</feature>
<feature type="compositionally biased region" description="Basic and acidic residues" evidence="2">
    <location>
        <begin position="332"/>
        <end position="348"/>
    </location>
</feature>
<feature type="region of interest" description="Disordered" evidence="2">
    <location>
        <begin position="257"/>
        <end position="313"/>
    </location>
</feature>
<dbReference type="SUPFAM" id="SSF57997">
    <property type="entry name" value="Tropomyosin"/>
    <property type="match status" value="1"/>
</dbReference>
<feature type="compositionally biased region" description="Basic and acidic residues" evidence="2">
    <location>
        <begin position="205"/>
        <end position="216"/>
    </location>
</feature>
<sequence>MAGQGRLLESPTDVHSHISQKLTEDGLNPESSDLEKLLFLWKLHQNLEDDLRQAKETEAKLKEAQSEEMKEVENYVEHIRHLSDERENLILELEEENKALKEKVSQLGPGVTDADTQAEITEMLTQQGLAEISDATQSEQIAYLLVERARLLDELEEHNSNNNSNTNSNNNSTTASPHNTDGRSSETELKQILEQERGDFEEELKEQRESAKMMREQLKQEHEEEINALMEENSKLEEDLQKAEMMVSQLKAELSGLTDGEETDSGLNRSIRAGSSEEELQKLVEERNQLNREKEDLEKDIADLEKDRENVEQEKQILKKEKDELNEKTIALDRERSNLKKEKAKLEEERQELDEEKDNVNHSKRTLAQERSSLDKRIQDLENKRADLEEEQNVFYKEKEEWEKENKESPRAQSLRNGSPVRSSNDMALRKIIEEKTKIEGELVQMRTQLRSVQKEKDSHDEVVNKLKTDLERNHVQHQQLQVKNRSLKAELNELESQLDEAETSMDSLNKEKKELLEKCDSLNTELKTLRADAMKSSTLQDIVDILNNDKKQMTESLEALKSKHEKLNQEKTELTNRNEKLINQEQELTNQLQAFKEDVEKLIKEKDHLVGENHELSSVNKKQEEVETLLRADLEEMGKAKERFVNQTETLGKENKDLVNKLERTREELEGVKLSLQELARQEVVIEHLKDQNQHLQTQANSSHNELEKSKERETMLITTQQSLQKSHDDVEKRYGAEIDDLKLKLELTLQELARSKQHSDDLSKDKSGLSETLAKTEALLHESAEVKDILEEEKRQKNTLKLEINKLGLQLAEQTLLADKFEGERKQRLELEAQVSSLRDVEENIKVISRELEKEKKMRKSLEENVEDLERTASARVSKEELTSAHDNLNRQRQQCHDLEAEVKELEHKFKDAQISAESATEQLANEKTLRLSLEANVKELQVALTQQGSAEELGRLREELSKERAALRDLEESKEDVQLLCGELEKERSLRAELTRKVAELQAASEDKMKAVETSGETASSPHTISSSTLAATLDELERERRVRAEGDLRIQELEQMLDDHRVDSDNLRHSMSAKMMSLEKRVQALQDDLFSAQDELQAFQDRYDDVVHESEDAKDEIKQLREQLSNLRSAAERQVRSRSGSRSPRSSHSHEEDLETSLISTTTKLQETLNELNLVKSQLCQNQQELASSRVDIGNSRQEVDLLKQSLEMATKHLDESEDELQTFKQELTHTQESLEAMRAQLKERQAKLDAVVAERDEIQRELDTMFDEQQMRITPRPLDPGLYGSEERQEHIDRISTLETLSRQLELDNREMARKLADTMSKSESLEEQIEREKLRSSDKYHHSSRYTEQLEHDMDSANKHIRQLREELQHSQTKNFKLEADNLGLSAKYESTISRLEQDIKDMKHRHRQELDSLSERMEASSSEARDMRSQKRDVDQELSRLRQEVSRLKSDKEQLDNHLQAESKMKLDLQNRNSVMDNEMTKVWSQVRSLMEKNADLESSNRSQEQESTMKETKLRQIEASLNQKEATYEASTKALVLRAETAENKESELRYCKSLQRELEEVTRKLVQVESQLTQADTGRMQLEDSRDKLVAIRNQLEGEKLQRTLLDQTVAELKHQVALLKQRESKVTTENKELQHTILDLESRLNELKDATSKVNFDTQPHHKTTDVGTRSLMDQIARLQREVKDLQFELYSVSERRDVDVKKYEERKHRTKAKLMKAREFYTNERSKYMDHMKHLDEDLRLTRATLTKELEWREKMDDNYKTLMREKRDLIAQLAEAGEKLRDRSRALSMAQVRVQYLEEETTGLQARLQNVMQQKQGLDKMLREHGRREKFRVTSPTTEQPTSGLGNSLDSRWGSCDRLDSLNHSHSWAGGGVRPAGSSLGIGVSYGRGGGEQRVDQGEYDDDVNVCSGSGDRLLLGRAMRGGQGSNIIDNRGGSSGKDNLKLSGGDAGIVIIPQEHEDFTLYTEIDDIRQHDDQYYDGDEFHA</sequence>
<gene>
    <name evidence="3" type="ORF">RRG08_025386</name>
</gene>
<dbReference type="Proteomes" id="UP001283361">
    <property type="component" value="Unassembled WGS sequence"/>
</dbReference>
<feature type="region of interest" description="Disordered" evidence="2">
    <location>
        <begin position="398"/>
        <end position="427"/>
    </location>
</feature>
<feature type="coiled-coil region" evidence="1">
    <location>
        <begin position="1640"/>
        <end position="1706"/>
    </location>
</feature>
<feature type="region of interest" description="Disordered" evidence="2">
    <location>
        <begin position="158"/>
        <end position="216"/>
    </location>
</feature>
<feature type="region of interest" description="Disordered" evidence="2">
    <location>
        <begin position="332"/>
        <end position="374"/>
    </location>
</feature>
<evidence type="ECO:0000256" key="1">
    <source>
        <dbReference type="SAM" id="Coils"/>
    </source>
</evidence>
<feature type="compositionally biased region" description="Basic and acidic residues" evidence="2">
    <location>
        <begin position="398"/>
        <end position="410"/>
    </location>
</feature>
<evidence type="ECO:0000256" key="2">
    <source>
        <dbReference type="SAM" id="MobiDB-lite"/>
    </source>
</evidence>
<name>A0AAE1E9Y0_9GAST</name>
<feature type="compositionally biased region" description="Basic and acidic residues" evidence="2">
    <location>
        <begin position="180"/>
        <end position="198"/>
    </location>
</feature>
<dbReference type="PANTHER" id="PTHR34479:SF1">
    <property type="entry name" value="COILED-COIL DOMAIN-CONTAINING PROTEIN 30"/>
    <property type="match status" value="1"/>
</dbReference>
<feature type="compositionally biased region" description="Basic and acidic residues" evidence="2">
    <location>
        <begin position="1511"/>
        <end position="1521"/>
    </location>
</feature>
<evidence type="ECO:0000313" key="4">
    <source>
        <dbReference type="Proteomes" id="UP001283361"/>
    </source>
</evidence>
<feature type="region of interest" description="Disordered" evidence="2">
    <location>
        <begin position="1501"/>
        <end position="1521"/>
    </location>
</feature>
<feature type="coiled-coil region" evidence="1">
    <location>
        <begin position="1204"/>
        <end position="1273"/>
    </location>
</feature>
<feature type="compositionally biased region" description="Basic and acidic residues" evidence="2">
    <location>
        <begin position="279"/>
        <end position="313"/>
    </location>
</feature>
<keyword evidence="4" id="KW-1185">Reference proteome</keyword>
<feature type="coiled-coil region" evidence="1">
    <location>
        <begin position="740"/>
        <end position="812"/>
    </location>
</feature>
<feature type="compositionally biased region" description="Low complexity" evidence="2">
    <location>
        <begin position="160"/>
        <end position="174"/>
    </location>
</feature>
<feature type="coiled-coil region" evidence="1">
    <location>
        <begin position="649"/>
        <end position="714"/>
    </location>
</feature>
<feature type="coiled-coil region" evidence="1">
    <location>
        <begin position="1764"/>
        <end position="1795"/>
    </location>
</feature>
<feature type="coiled-coil region" evidence="1">
    <location>
        <begin position="44"/>
        <end position="106"/>
    </location>
</feature>
<protein>
    <submittedName>
        <fullName evidence="3">Uncharacterized protein</fullName>
    </submittedName>
</protein>
<proteinExistence type="predicted"/>
<dbReference type="PANTHER" id="PTHR34479">
    <property type="entry name" value="COILED-COIL DOMAIN-CONTAINING PROTEIN 30"/>
    <property type="match status" value="1"/>
</dbReference>
<feature type="region of interest" description="Disordered" evidence="2">
    <location>
        <begin position="1412"/>
        <end position="1472"/>
    </location>
</feature>
<comment type="caution">
    <text evidence="3">The sequence shown here is derived from an EMBL/GenBank/DDBJ whole genome shotgun (WGS) entry which is preliminary data.</text>
</comment>
<reference evidence="3" key="1">
    <citation type="journal article" date="2023" name="G3 (Bethesda)">
        <title>A reference genome for the long-term kleptoplast-retaining sea slug Elysia crispata morphotype clarki.</title>
        <authorList>
            <person name="Eastman K.E."/>
            <person name="Pendleton A.L."/>
            <person name="Shaikh M.A."/>
            <person name="Suttiyut T."/>
            <person name="Ogas R."/>
            <person name="Tomko P."/>
            <person name="Gavelis G."/>
            <person name="Widhalm J.R."/>
            <person name="Wisecaver J.H."/>
        </authorList>
    </citation>
    <scope>NUCLEOTIDE SEQUENCE</scope>
    <source>
        <strain evidence="3">ECLA1</strain>
    </source>
</reference>
<feature type="region of interest" description="Disordered" evidence="2">
    <location>
        <begin position="1"/>
        <end position="27"/>
    </location>
</feature>